<evidence type="ECO:0000313" key="4">
    <source>
        <dbReference type="Proteomes" id="UP000002217"/>
    </source>
</evidence>
<feature type="domain" description="AAA+ ATPase" evidence="2">
    <location>
        <begin position="213"/>
        <end position="398"/>
    </location>
</feature>
<dbReference type="InterPro" id="IPR020568">
    <property type="entry name" value="Ribosomal_Su5_D2-typ_SF"/>
</dbReference>
<proteinExistence type="inferred from homology"/>
<dbReference type="NCBIfam" id="TIGR00368">
    <property type="entry name" value="YifB family Mg chelatase-like AAA ATPase"/>
    <property type="match status" value="1"/>
</dbReference>
<evidence type="ECO:0000256" key="1">
    <source>
        <dbReference type="ARBA" id="ARBA00006354"/>
    </source>
</evidence>
<dbReference type="Pfam" id="PF01078">
    <property type="entry name" value="Mg_chelatase"/>
    <property type="match status" value="1"/>
</dbReference>
<dbReference type="Pfam" id="PF13541">
    <property type="entry name" value="ChlI"/>
    <property type="match status" value="1"/>
</dbReference>
<name>C8W5C2_DESAS</name>
<dbReference type="SMART" id="SM00382">
    <property type="entry name" value="AAA"/>
    <property type="match status" value="1"/>
</dbReference>
<dbReference type="Gene3D" id="3.30.230.10">
    <property type="match status" value="1"/>
</dbReference>
<evidence type="ECO:0000259" key="2">
    <source>
        <dbReference type="SMART" id="SM00382"/>
    </source>
</evidence>
<gene>
    <name evidence="3" type="ordered locus">Dtox_1220</name>
</gene>
<reference evidence="3 4" key="1">
    <citation type="journal article" date="2009" name="Stand. Genomic Sci.">
        <title>Complete genome sequence of Desulfotomaculum acetoxidans type strain (5575).</title>
        <authorList>
            <person name="Spring S."/>
            <person name="Lapidus A."/>
            <person name="Schroder M."/>
            <person name="Gleim D."/>
            <person name="Sims D."/>
            <person name="Meincke L."/>
            <person name="Glavina Del Rio T."/>
            <person name="Tice H."/>
            <person name="Copeland A."/>
            <person name="Cheng J.F."/>
            <person name="Lucas S."/>
            <person name="Chen F."/>
            <person name="Nolan M."/>
            <person name="Bruce D."/>
            <person name="Goodwin L."/>
            <person name="Pitluck S."/>
            <person name="Ivanova N."/>
            <person name="Mavromatis K."/>
            <person name="Mikhailova N."/>
            <person name="Pati A."/>
            <person name="Chen A."/>
            <person name="Palaniappan K."/>
            <person name="Land M."/>
            <person name="Hauser L."/>
            <person name="Chang Y.J."/>
            <person name="Jeffries C.D."/>
            <person name="Chain P."/>
            <person name="Saunders E."/>
            <person name="Brettin T."/>
            <person name="Detter J.C."/>
            <person name="Goker M."/>
            <person name="Bristow J."/>
            <person name="Eisen J.A."/>
            <person name="Markowitz V."/>
            <person name="Hugenholtz P."/>
            <person name="Kyrpides N.C."/>
            <person name="Klenk H.P."/>
            <person name="Han C."/>
        </authorList>
    </citation>
    <scope>NUCLEOTIDE SEQUENCE [LARGE SCALE GENOMIC DNA]</scope>
    <source>
        <strain evidence="4">ATCC 49208 / DSM 771 / VKM B-1644</strain>
    </source>
</reference>
<dbReference type="Pfam" id="PF13335">
    <property type="entry name" value="Mg_chelatase_C"/>
    <property type="match status" value="1"/>
</dbReference>
<dbReference type="Proteomes" id="UP000002217">
    <property type="component" value="Chromosome"/>
</dbReference>
<dbReference type="AlphaFoldDB" id="C8W5C2"/>
<keyword evidence="4" id="KW-1185">Reference proteome</keyword>
<accession>C8W5C2</accession>
<dbReference type="InterPro" id="IPR003593">
    <property type="entry name" value="AAA+_ATPase"/>
</dbReference>
<dbReference type="SUPFAM" id="SSF52540">
    <property type="entry name" value="P-loop containing nucleoside triphosphate hydrolases"/>
    <property type="match status" value="1"/>
</dbReference>
<dbReference type="InterPro" id="IPR025158">
    <property type="entry name" value="Mg_chelat-rel_C"/>
</dbReference>
<dbReference type="RefSeq" id="WP_015756819.1">
    <property type="nucleotide sequence ID" value="NC_013216.1"/>
</dbReference>
<dbReference type="GO" id="GO:0005524">
    <property type="term" value="F:ATP binding"/>
    <property type="evidence" value="ECO:0007669"/>
    <property type="project" value="InterPro"/>
</dbReference>
<dbReference type="PANTHER" id="PTHR32039">
    <property type="entry name" value="MAGNESIUM-CHELATASE SUBUNIT CHLI"/>
    <property type="match status" value="1"/>
</dbReference>
<dbReference type="STRING" id="485916.Dtox_1220"/>
<dbReference type="InterPro" id="IPR000523">
    <property type="entry name" value="Mg_chelatse_chII-like_cat_dom"/>
</dbReference>
<dbReference type="eggNOG" id="COG0606">
    <property type="taxonomic scope" value="Bacteria"/>
</dbReference>
<evidence type="ECO:0000313" key="3">
    <source>
        <dbReference type="EMBL" id="ACV62104.1"/>
    </source>
</evidence>
<dbReference type="HOGENOM" id="CLU_026145_1_1_9"/>
<protein>
    <submittedName>
        <fullName evidence="3">Mg chelatase, subunit ChlI</fullName>
    </submittedName>
</protein>
<dbReference type="InterPro" id="IPR004482">
    <property type="entry name" value="Mg_chelat-rel"/>
</dbReference>
<dbReference type="SUPFAM" id="SSF54211">
    <property type="entry name" value="Ribosomal protein S5 domain 2-like"/>
    <property type="match status" value="1"/>
</dbReference>
<dbReference type="Gene3D" id="3.40.50.300">
    <property type="entry name" value="P-loop containing nucleotide triphosphate hydrolases"/>
    <property type="match status" value="1"/>
</dbReference>
<sequence>MLSIIKSTALIGLDGQVIQVEVDVSSGLPGFDIVGLPDAAVRESRDRVRTAIRNSGYDFPVKKITVNLAPADIKKEGPIYDLPIAAAILTATGQVKQENCDAYIFLGELSLDGSVRSIQGVLPHTMVIRENNFIKTIVPAANAMEAALTSGIEIYPVNSLHQLVQFLRAEIEILPSKVDLESMLNNTQLIYPDMADVYGQHEARRALEVAATGGHNLLMLGSPGSGKTMLARRLPGIMPNLTIDEAMEVTKIYSLAGLIKPEKPMISQRPFRSPHHTATINSLTGGGRYPRPGEISLSQHGVLFLDEFPEFHKEALECLRQPMEDGIITISRVNATVTYPAQFMLVASMNPCPCGFFFADTNNRECTCTPHQIQKYINRISGPLLDRIDIQIEVPRINYEELLGKNKGENSLEIKRRVEAARFLQHKRFHRPNNKTTNIRCNAQMGPSEVRAFCGLSKAAAALMKSAFNQLRLSARSHDKILKLARTIADLAGVAKIEVEHLAEAIQYRNLDRKYQ</sequence>
<dbReference type="InterPro" id="IPR045006">
    <property type="entry name" value="CHLI-like"/>
</dbReference>
<organism evidence="3 4">
    <name type="scientific">Desulfofarcimen acetoxidans (strain ATCC 49208 / DSM 771 / KCTC 5769 / VKM B-1644 / 5575)</name>
    <name type="common">Desulfotomaculum acetoxidans</name>
    <dbReference type="NCBI Taxonomy" id="485916"/>
    <lineage>
        <taxon>Bacteria</taxon>
        <taxon>Bacillati</taxon>
        <taxon>Bacillota</taxon>
        <taxon>Clostridia</taxon>
        <taxon>Eubacteriales</taxon>
        <taxon>Peptococcaceae</taxon>
        <taxon>Desulfofarcimen</taxon>
    </lineage>
</organism>
<dbReference type="KEGG" id="dae:Dtox_1220"/>
<dbReference type="PANTHER" id="PTHR32039:SF7">
    <property type="entry name" value="COMPETENCE PROTEIN COMM"/>
    <property type="match status" value="1"/>
</dbReference>
<comment type="similarity">
    <text evidence="1">Belongs to the Mg-chelatase subunits D/I family. ComM subfamily.</text>
</comment>
<dbReference type="EMBL" id="CP001720">
    <property type="protein sequence ID" value="ACV62104.1"/>
    <property type="molecule type" value="Genomic_DNA"/>
</dbReference>
<dbReference type="InterPro" id="IPR014721">
    <property type="entry name" value="Ribsml_uS5_D2-typ_fold_subgr"/>
</dbReference>
<dbReference type="OrthoDB" id="9813147at2"/>
<dbReference type="InterPro" id="IPR027417">
    <property type="entry name" value="P-loop_NTPase"/>
</dbReference>